<gene>
    <name evidence="4" type="ordered locus">BN6_55960</name>
</gene>
<feature type="domain" description="HTH luxR-type" evidence="3">
    <location>
        <begin position="850"/>
        <end position="913"/>
    </location>
</feature>
<dbReference type="Proteomes" id="UP000006281">
    <property type="component" value="Chromosome"/>
</dbReference>
<keyword evidence="2" id="KW-0067">ATP-binding</keyword>
<dbReference type="EMBL" id="HE804045">
    <property type="protein sequence ID" value="CCH32855.1"/>
    <property type="molecule type" value="Genomic_DNA"/>
</dbReference>
<accession>K0JY19</accession>
<dbReference type="InterPro" id="IPR027417">
    <property type="entry name" value="P-loop_NTPase"/>
</dbReference>
<keyword evidence="1" id="KW-0547">Nucleotide-binding</keyword>
<organism evidence="4 5">
    <name type="scientific">Saccharothrix espanaensis (strain ATCC 51144 / DSM 44229 / JCM 9112 / NBRC 15066 / NRRL 15764)</name>
    <dbReference type="NCBI Taxonomy" id="1179773"/>
    <lineage>
        <taxon>Bacteria</taxon>
        <taxon>Bacillati</taxon>
        <taxon>Actinomycetota</taxon>
        <taxon>Actinomycetes</taxon>
        <taxon>Pseudonocardiales</taxon>
        <taxon>Pseudonocardiaceae</taxon>
        <taxon>Saccharothrix</taxon>
    </lineage>
</organism>
<evidence type="ECO:0000313" key="4">
    <source>
        <dbReference type="EMBL" id="CCH32855.1"/>
    </source>
</evidence>
<dbReference type="SUPFAM" id="SSF52540">
    <property type="entry name" value="P-loop containing nucleoside triphosphate hydrolases"/>
    <property type="match status" value="1"/>
</dbReference>
<dbReference type="InterPro" id="IPR036388">
    <property type="entry name" value="WH-like_DNA-bd_sf"/>
</dbReference>
<dbReference type="SUPFAM" id="SSF46894">
    <property type="entry name" value="C-terminal effector domain of the bipartite response regulators"/>
    <property type="match status" value="1"/>
</dbReference>
<dbReference type="KEGG" id="sesp:BN6_55960"/>
<protein>
    <submittedName>
        <fullName evidence="4">Transcriptional regulator</fullName>
    </submittedName>
</protein>
<dbReference type="GO" id="GO:0005524">
    <property type="term" value="F:ATP binding"/>
    <property type="evidence" value="ECO:0007669"/>
    <property type="project" value="UniProtKB-KW"/>
</dbReference>
<dbReference type="Pfam" id="PF00196">
    <property type="entry name" value="GerE"/>
    <property type="match status" value="1"/>
</dbReference>
<reference evidence="4 5" key="1">
    <citation type="journal article" date="2012" name="BMC Genomics">
        <title>Complete genome sequence of Saccharothrix espanaensis DSM 44229T and comparison to the other completely sequenced Pseudonocardiaceae.</title>
        <authorList>
            <person name="Strobel T."/>
            <person name="Al-Dilaimi A."/>
            <person name="Blom J."/>
            <person name="Gessner A."/>
            <person name="Kalinowski J."/>
            <person name="Luzhetska M."/>
            <person name="Puhler A."/>
            <person name="Szczepanowski R."/>
            <person name="Bechthold A."/>
            <person name="Ruckert C."/>
        </authorList>
    </citation>
    <scope>NUCLEOTIDE SEQUENCE [LARGE SCALE GENOMIC DNA]</scope>
    <source>
        <strain evidence="5">ATCC 51144 / DSM 44229 / JCM 9112 / NBRC 15066 / NRRL 15764</strain>
    </source>
</reference>
<dbReference type="eggNOG" id="COG2197">
    <property type="taxonomic scope" value="Bacteria"/>
</dbReference>
<dbReference type="GO" id="GO:0005737">
    <property type="term" value="C:cytoplasm"/>
    <property type="evidence" value="ECO:0007669"/>
    <property type="project" value="TreeGrafter"/>
</dbReference>
<dbReference type="PATRIC" id="fig|1179773.3.peg.5637"/>
<dbReference type="HOGENOM" id="CLU_006850_4_1_11"/>
<dbReference type="AlphaFoldDB" id="K0JY19"/>
<dbReference type="PRINTS" id="PR00038">
    <property type="entry name" value="HTHLUXR"/>
</dbReference>
<dbReference type="Pfam" id="PF13191">
    <property type="entry name" value="AAA_16"/>
    <property type="match status" value="1"/>
</dbReference>
<dbReference type="PANTHER" id="PTHR16305:SF35">
    <property type="entry name" value="TRANSCRIPTIONAL ACTIVATOR DOMAIN"/>
    <property type="match status" value="1"/>
</dbReference>
<dbReference type="GO" id="GO:0004016">
    <property type="term" value="F:adenylate cyclase activity"/>
    <property type="evidence" value="ECO:0007669"/>
    <property type="project" value="TreeGrafter"/>
</dbReference>
<dbReference type="Gene3D" id="1.10.10.10">
    <property type="entry name" value="Winged helix-like DNA-binding domain superfamily/Winged helix DNA-binding domain"/>
    <property type="match status" value="1"/>
</dbReference>
<dbReference type="PANTHER" id="PTHR16305">
    <property type="entry name" value="TESTICULAR SOLUBLE ADENYLYL CYCLASE"/>
    <property type="match status" value="1"/>
</dbReference>
<dbReference type="BioCyc" id="SESP1179773:BN6_RS27000-MONOMER"/>
<sequence length="913" mass="95491">MVTMLRGRAAECAALDGVVRALRDGLSGVLVLRGDPGIGKTALLDHVTGSAAGLRVVRVAGVESEAGFPFGGLHRLLVPLHGDVDDLPPAQRGALRVAFGFDDGPPADRFLVGLAALTLLARVAERGPVLCCVDDAQWLDEESSGVLAFVARRLHAEGVGLVFAARGEVPGLVGLPVIDVTGLPETAGVELLKSVAGPVDGRVAARIVAAAGGNPLALTDLGRELSADQLSGGVSLPDPLPVGSRLEEHYRHRVATLPEPTRWWLLLAAAEPGGDLAHIADAAAWLGLAGGASGPAEAARLLSVGTTAAFRHPLVRSAVYGGVTGVERRRVHAALAAVTTRPADADRRAWHLAAACVGPDDDVAAELLRSADRAGARGGYAARTRFLTRAAELTRDGPRRADLLLTAAEAALTAGAPWQAMTLLDTVTAAPMEGSGQGRELLVRAGGLVMLGGEGAFAQGAALCLRAALAFAELAPGTAREAVLETIEHTIRAEHLLTGTTPAEVAKVARGVLARTGSSTAADLLVRAFVVLVDEGHGPAVPHIREAVAALLDPVTPDDQVLRRYLTGASLCLLLWDAHLHRAVVRRAVDIARRTGALWQLDVALYCAAMGEAYLGELGAAADLLAQCHDVRRAIGGTDELWAVYRHPELLGWRAEGDDLEEVLNRSLAAGTWLGSGSVESISRAGLVVLALGRGDYARARAIAQRMADADVTGLHSRLLPDLVEAAVRSGDRVLAASALAKLTDRATAAGTVWARGVLARAQALLAPVGSAEPLYRRAIVLLADTPARADLARAHLLYGEWLRRCRRRRDARDQLRTAVELFDRMGASGFAARTAQELAATGGTARRRTTGTAPGLTPRELAIATLAAGGATNTEIATQLFISASTVDYHLRKVFRKLGVTSRRRLARELSG</sequence>
<dbReference type="GO" id="GO:0003677">
    <property type="term" value="F:DNA binding"/>
    <property type="evidence" value="ECO:0007669"/>
    <property type="project" value="InterPro"/>
</dbReference>
<dbReference type="InterPro" id="IPR041664">
    <property type="entry name" value="AAA_16"/>
</dbReference>
<dbReference type="SMART" id="SM00421">
    <property type="entry name" value="HTH_LUXR"/>
    <property type="match status" value="1"/>
</dbReference>
<proteinExistence type="predicted"/>
<evidence type="ECO:0000256" key="1">
    <source>
        <dbReference type="ARBA" id="ARBA00022741"/>
    </source>
</evidence>
<dbReference type="InterPro" id="IPR000792">
    <property type="entry name" value="Tscrpt_reg_LuxR_C"/>
</dbReference>
<dbReference type="GO" id="GO:0006355">
    <property type="term" value="P:regulation of DNA-templated transcription"/>
    <property type="evidence" value="ECO:0007669"/>
    <property type="project" value="InterPro"/>
</dbReference>
<evidence type="ECO:0000259" key="3">
    <source>
        <dbReference type="PROSITE" id="PS50043"/>
    </source>
</evidence>
<dbReference type="STRING" id="1179773.BN6_55960"/>
<dbReference type="PROSITE" id="PS50043">
    <property type="entry name" value="HTH_LUXR_2"/>
    <property type="match status" value="1"/>
</dbReference>
<evidence type="ECO:0000256" key="2">
    <source>
        <dbReference type="ARBA" id="ARBA00022840"/>
    </source>
</evidence>
<evidence type="ECO:0000313" key="5">
    <source>
        <dbReference type="Proteomes" id="UP000006281"/>
    </source>
</evidence>
<keyword evidence="5" id="KW-1185">Reference proteome</keyword>
<dbReference type="CDD" id="cd06170">
    <property type="entry name" value="LuxR_C_like"/>
    <property type="match status" value="1"/>
</dbReference>
<name>K0JY19_SACES</name>
<dbReference type="InterPro" id="IPR016032">
    <property type="entry name" value="Sig_transdc_resp-reg_C-effctor"/>
</dbReference>